<evidence type="ECO:0000313" key="8">
    <source>
        <dbReference type="RefSeq" id="XP_035677719.1"/>
    </source>
</evidence>
<dbReference type="KEGG" id="bfo:118416653"/>
<dbReference type="InterPro" id="IPR025155">
    <property type="entry name" value="WxxW_domain"/>
</dbReference>
<feature type="chain" id="PRO_5039928791" evidence="5">
    <location>
        <begin position="22"/>
        <end position="258"/>
    </location>
</feature>
<proteinExistence type="predicted"/>
<dbReference type="GeneID" id="118416653"/>
<evidence type="ECO:0000256" key="3">
    <source>
        <dbReference type="ARBA" id="ARBA00022729"/>
    </source>
</evidence>
<name>A0A9J7MSZ1_BRAFL</name>
<sequence>MLGRLLLTAAVVLAAIHGSAAQFQPTQNKDIAMTECPDGQPLVHCTVDPCSTVLCPARTQCVSNYCGGCNAVCVPIKPPVRCTSWTNWFDRDNPSVTGDWETLSNLQEENPGMICKAPTAIEARVVGTGQDALATGENFAFCDATTGFVCRKDDQPDNECLDYEVRFCCPETVPDCPAGSWTPWFDRDNPSVTGDWETLGSLRKENPGRICFSPTAVHARHQYTGGGVACRRSPLQVRHDKRVRLQEGRPGRQHVSGV</sequence>
<dbReference type="Proteomes" id="UP000001554">
    <property type="component" value="Chromosome 5"/>
</dbReference>
<feature type="signal peptide" evidence="5">
    <location>
        <begin position="1"/>
        <end position="21"/>
    </location>
</feature>
<dbReference type="PANTHER" id="PTHR15031">
    <property type="entry name" value="CARTILAGE INTERMEDIATE LAYER PROTEIN CLIP"/>
    <property type="match status" value="1"/>
</dbReference>
<organism evidence="7 8">
    <name type="scientific">Branchiostoma floridae</name>
    <name type="common">Florida lancelet</name>
    <name type="synonym">Amphioxus</name>
    <dbReference type="NCBI Taxonomy" id="7739"/>
    <lineage>
        <taxon>Eukaryota</taxon>
        <taxon>Metazoa</taxon>
        <taxon>Chordata</taxon>
        <taxon>Cephalochordata</taxon>
        <taxon>Leptocardii</taxon>
        <taxon>Amphioxiformes</taxon>
        <taxon>Branchiostomatidae</taxon>
        <taxon>Branchiostoma</taxon>
    </lineage>
</organism>
<evidence type="ECO:0000256" key="4">
    <source>
        <dbReference type="ARBA" id="ARBA00023180"/>
    </source>
</evidence>
<accession>A0A9J7MSZ1</accession>
<dbReference type="AlphaFoldDB" id="A0A9J7MSZ1"/>
<gene>
    <name evidence="8" type="primary">LOC118416653</name>
</gene>
<feature type="domain" description="WxxW" evidence="6">
    <location>
        <begin position="181"/>
        <end position="222"/>
    </location>
</feature>
<evidence type="ECO:0000313" key="7">
    <source>
        <dbReference type="Proteomes" id="UP000001554"/>
    </source>
</evidence>
<dbReference type="Pfam" id="PF13330">
    <property type="entry name" value="Mucin2_WxxW"/>
    <property type="match status" value="2"/>
</dbReference>
<keyword evidence="4" id="KW-0325">Glycoprotein</keyword>
<evidence type="ECO:0000256" key="1">
    <source>
        <dbReference type="ARBA" id="ARBA00004613"/>
    </source>
</evidence>
<protein>
    <submittedName>
        <fullName evidence="8">Mucin-5AC-like</fullName>
    </submittedName>
</protein>
<dbReference type="PANTHER" id="PTHR15031:SF4">
    <property type="entry name" value="CARTILAGE INTERMEDIATE LAYER PROTEIN 1"/>
    <property type="match status" value="1"/>
</dbReference>
<dbReference type="InterPro" id="IPR039675">
    <property type="entry name" value="CILP1/CILP2"/>
</dbReference>
<dbReference type="RefSeq" id="XP_035677719.1">
    <property type="nucleotide sequence ID" value="XM_035821826.1"/>
</dbReference>
<evidence type="ECO:0000256" key="2">
    <source>
        <dbReference type="ARBA" id="ARBA00022525"/>
    </source>
</evidence>
<evidence type="ECO:0000259" key="6">
    <source>
        <dbReference type="Pfam" id="PF13330"/>
    </source>
</evidence>
<dbReference type="GO" id="GO:0005576">
    <property type="term" value="C:extracellular region"/>
    <property type="evidence" value="ECO:0007669"/>
    <property type="project" value="UniProtKB-SubCell"/>
</dbReference>
<keyword evidence="7" id="KW-1185">Reference proteome</keyword>
<reference evidence="7" key="1">
    <citation type="journal article" date="2020" name="Nat. Ecol. Evol.">
        <title>Deeply conserved synteny resolves early events in vertebrate evolution.</title>
        <authorList>
            <person name="Simakov O."/>
            <person name="Marletaz F."/>
            <person name="Yue J.X."/>
            <person name="O'Connell B."/>
            <person name="Jenkins J."/>
            <person name="Brandt A."/>
            <person name="Calef R."/>
            <person name="Tung C.H."/>
            <person name="Huang T.K."/>
            <person name="Schmutz J."/>
            <person name="Satoh N."/>
            <person name="Yu J.K."/>
            <person name="Putnam N.H."/>
            <person name="Green R.E."/>
            <person name="Rokhsar D.S."/>
        </authorList>
    </citation>
    <scope>NUCLEOTIDE SEQUENCE [LARGE SCALE GENOMIC DNA]</scope>
    <source>
        <strain evidence="7">S238N-H82</strain>
    </source>
</reference>
<evidence type="ECO:0000256" key="5">
    <source>
        <dbReference type="SAM" id="SignalP"/>
    </source>
</evidence>
<keyword evidence="2" id="KW-0964">Secreted</keyword>
<keyword evidence="3 5" id="KW-0732">Signal</keyword>
<reference evidence="8" key="2">
    <citation type="submission" date="2025-08" db="UniProtKB">
        <authorList>
            <consortium name="RefSeq"/>
        </authorList>
    </citation>
    <scope>IDENTIFICATION</scope>
    <source>
        <strain evidence="8">S238N-H82</strain>
        <tissue evidence="8">Testes</tissue>
    </source>
</reference>
<feature type="domain" description="WxxW" evidence="6">
    <location>
        <begin position="85"/>
        <end position="169"/>
    </location>
</feature>
<comment type="subcellular location">
    <subcellularLocation>
        <location evidence="1">Secreted</location>
    </subcellularLocation>
</comment>